<dbReference type="Pfam" id="PF11741">
    <property type="entry name" value="AMIN"/>
    <property type="match status" value="1"/>
</dbReference>
<dbReference type="CDD" id="cd02696">
    <property type="entry name" value="MurNAc-LAA"/>
    <property type="match status" value="1"/>
</dbReference>
<dbReference type="PANTHER" id="PTHR30404">
    <property type="entry name" value="N-ACETYLMURAMOYL-L-ALANINE AMIDASE"/>
    <property type="match status" value="1"/>
</dbReference>
<dbReference type="STRING" id="1492898.SY85_14970"/>
<dbReference type="GO" id="GO:0030288">
    <property type="term" value="C:outer membrane-bounded periplasmic space"/>
    <property type="evidence" value="ECO:0007669"/>
    <property type="project" value="TreeGrafter"/>
</dbReference>
<dbReference type="GO" id="GO:0008745">
    <property type="term" value="F:N-acetylmuramoyl-L-alanine amidase activity"/>
    <property type="evidence" value="ECO:0007669"/>
    <property type="project" value="UniProtKB-EC"/>
</dbReference>
<evidence type="ECO:0000256" key="3">
    <source>
        <dbReference type="ARBA" id="ARBA00022801"/>
    </source>
</evidence>
<dbReference type="Gene3D" id="3.40.630.40">
    <property type="entry name" value="Zn-dependent exopeptidases"/>
    <property type="match status" value="1"/>
</dbReference>
<dbReference type="Pfam" id="PF01520">
    <property type="entry name" value="Amidase_3"/>
    <property type="match status" value="1"/>
</dbReference>
<reference evidence="6 7" key="2">
    <citation type="journal article" date="2016" name="Int. J. Syst. Evol. Microbiol.">
        <title>Flavisolibacter tropicus sp. nov., isolated from tropical soil.</title>
        <authorList>
            <person name="Lee J.J."/>
            <person name="Kang M.S."/>
            <person name="Kim G.S."/>
            <person name="Lee C.S."/>
            <person name="Lim S."/>
            <person name="Lee J."/>
            <person name="Roh S.H."/>
            <person name="Kang H."/>
            <person name="Ha J.M."/>
            <person name="Bae S."/>
            <person name="Jung H.Y."/>
            <person name="Kim M.K."/>
        </authorList>
    </citation>
    <scope>NUCLEOTIDE SEQUENCE [LARGE SCALE GENOMIC DNA]</scope>
    <source>
        <strain evidence="6 7">LCS9</strain>
    </source>
</reference>
<dbReference type="EC" id="3.5.1.28" evidence="2"/>
<dbReference type="PANTHER" id="PTHR30404:SF0">
    <property type="entry name" value="N-ACETYLMURAMOYL-L-ALANINE AMIDASE AMIC"/>
    <property type="match status" value="1"/>
</dbReference>
<evidence type="ECO:0000259" key="5">
    <source>
        <dbReference type="SMART" id="SM00646"/>
    </source>
</evidence>
<dbReference type="InterPro" id="IPR050695">
    <property type="entry name" value="N-acetylmuramoyl_amidase_3"/>
</dbReference>
<keyword evidence="7" id="KW-1185">Reference proteome</keyword>
<evidence type="ECO:0000256" key="4">
    <source>
        <dbReference type="SAM" id="SignalP"/>
    </source>
</evidence>
<dbReference type="KEGG" id="fla:SY85_14970"/>
<reference evidence="7" key="1">
    <citation type="submission" date="2015-01" db="EMBL/GenBank/DDBJ databases">
        <title>Flavisolibacter sp./LCS9/ whole genome sequencing.</title>
        <authorList>
            <person name="Kim M.K."/>
            <person name="Srinivasan S."/>
            <person name="Lee J.-J."/>
        </authorList>
    </citation>
    <scope>NUCLEOTIDE SEQUENCE [LARGE SCALE GENOMIC DNA]</scope>
    <source>
        <strain evidence="7">LCS9</strain>
    </source>
</reference>
<keyword evidence="4" id="KW-0732">Signal</keyword>
<name>A0A172TXB1_9BACT</name>
<evidence type="ECO:0000256" key="1">
    <source>
        <dbReference type="ARBA" id="ARBA00001561"/>
    </source>
</evidence>
<evidence type="ECO:0000313" key="6">
    <source>
        <dbReference type="EMBL" id="ANE51608.1"/>
    </source>
</evidence>
<dbReference type="InterPro" id="IPR021731">
    <property type="entry name" value="AMIN_dom"/>
</dbReference>
<dbReference type="Proteomes" id="UP000077177">
    <property type="component" value="Chromosome"/>
</dbReference>
<sequence>MKYLFLVIYCFILSTISAQTPITGRTTGRLPYMDYGLGTDRLGGAKMNYLDTGILVKVIDSTGDVYKVQLSTQHAAYLPKTNFKVDTAAKPKPSYLTGSWRVNGDSAYDYVTIGLPERLPYRTQQQIDPSRIVIDIFGATSNTNWVTQLKTVKEVKNVWHEQLEDDVFRIYIELKHAQHWGYFVYYKNNILTVRVKRQPEKLKVKHLNIAIDAGHGGSNAGASGTNTKIQEKDYTLLIAKQVEKYLKKKGANLYMTRNEDVDLGMIDRTLMLREQDPNVMVSIHLNSSSNATVSGTSTYYRYIGFRPLTQHILDRMLALGLNNFGNVGSFNFALSGPTEYPNCLVEVAFLSNAEDEKRINDPKFHKQVAKQIYKGIKDWLKSLD</sequence>
<gene>
    <name evidence="6" type="ORF">SY85_14970</name>
</gene>
<dbReference type="OrthoDB" id="9806267at2"/>
<evidence type="ECO:0000313" key="7">
    <source>
        <dbReference type="Proteomes" id="UP000077177"/>
    </source>
</evidence>
<dbReference type="PATRIC" id="fig|1492898.3.peg.3253"/>
<dbReference type="InterPro" id="IPR002508">
    <property type="entry name" value="MurNAc-LAA_cat"/>
</dbReference>
<protein>
    <recommendedName>
        <fullName evidence="2">N-acetylmuramoyl-L-alanine amidase</fullName>
        <ecNumber evidence="2">3.5.1.28</ecNumber>
    </recommendedName>
</protein>
<proteinExistence type="predicted"/>
<feature type="domain" description="MurNAc-LAA" evidence="5">
    <location>
        <begin position="269"/>
        <end position="377"/>
    </location>
</feature>
<keyword evidence="3" id="KW-0378">Hydrolase</keyword>
<dbReference type="AlphaFoldDB" id="A0A172TXB1"/>
<comment type="catalytic activity">
    <reaction evidence="1">
        <text>Hydrolyzes the link between N-acetylmuramoyl residues and L-amino acid residues in certain cell-wall glycopeptides.</text>
        <dbReference type="EC" id="3.5.1.28"/>
    </reaction>
</comment>
<dbReference type="Gene3D" id="2.60.40.3500">
    <property type="match status" value="1"/>
</dbReference>
<organism evidence="6 7">
    <name type="scientific">Flavisolibacter tropicus</name>
    <dbReference type="NCBI Taxonomy" id="1492898"/>
    <lineage>
        <taxon>Bacteria</taxon>
        <taxon>Pseudomonadati</taxon>
        <taxon>Bacteroidota</taxon>
        <taxon>Chitinophagia</taxon>
        <taxon>Chitinophagales</taxon>
        <taxon>Chitinophagaceae</taxon>
        <taxon>Flavisolibacter</taxon>
    </lineage>
</organism>
<evidence type="ECO:0000256" key="2">
    <source>
        <dbReference type="ARBA" id="ARBA00011901"/>
    </source>
</evidence>
<dbReference type="SUPFAM" id="SSF53187">
    <property type="entry name" value="Zn-dependent exopeptidases"/>
    <property type="match status" value="1"/>
</dbReference>
<accession>A0A172TXB1</accession>
<dbReference type="SMART" id="SM00646">
    <property type="entry name" value="Ami_3"/>
    <property type="match status" value="1"/>
</dbReference>
<feature type="chain" id="PRO_5008001319" description="N-acetylmuramoyl-L-alanine amidase" evidence="4">
    <location>
        <begin position="19"/>
        <end position="384"/>
    </location>
</feature>
<dbReference type="RefSeq" id="WP_066405719.1">
    <property type="nucleotide sequence ID" value="NZ_CP011390.1"/>
</dbReference>
<dbReference type="GO" id="GO:0009253">
    <property type="term" value="P:peptidoglycan catabolic process"/>
    <property type="evidence" value="ECO:0007669"/>
    <property type="project" value="InterPro"/>
</dbReference>
<dbReference type="EMBL" id="CP011390">
    <property type="protein sequence ID" value="ANE51608.1"/>
    <property type="molecule type" value="Genomic_DNA"/>
</dbReference>
<feature type="signal peptide" evidence="4">
    <location>
        <begin position="1"/>
        <end position="18"/>
    </location>
</feature>